<keyword evidence="2" id="KW-1185">Reference proteome</keyword>
<reference evidence="2" key="1">
    <citation type="submission" date="2011-03" db="EMBL/GenBank/DDBJ databases">
        <title>Draft genome sequence of Brevundimonas diminuta.</title>
        <authorList>
            <person name="Brown P.J.B."/>
            <person name="Buechlein A."/>
            <person name="Hemmerich C."/>
            <person name="Brun Y.V."/>
        </authorList>
    </citation>
    <scope>NUCLEOTIDE SEQUENCE [LARGE SCALE GENOMIC DNA]</scope>
    <source>
        <strain evidence="2">C19</strain>
    </source>
</reference>
<accession>F4QT29</accession>
<organism evidence="1 2">
    <name type="scientific">Asticcacaulis biprosthecium C19</name>
    <dbReference type="NCBI Taxonomy" id="715226"/>
    <lineage>
        <taxon>Bacteria</taxon>
        <taxon>Pseudomonadati</taxon>
        <taxon>Pseudomonadota</taxon>
        <taxon>Alphaproteobacteria</taxon>
        <taxon>Caulobacterales</taxon>
        <taxon>Caulobacteraceae</taxon>
        <taxon>Asticcacaulis</taxon>
    </lineage>
</organism>
<dbReference type="RefSeq" id="WP_006275098.1">
    <property type="nucleotide sequence ID" value="NZ_GL883080.1"/>
</dbReference>
<evidence type="ECO:0000313" key="2">
    <source>
        <dbReference type="Proteomes" id="UP000006512"/>
    </source>
</evidence>
<gene>
    <name evidence="1" type="ORF">ABI_43220</name>
</gene>
<dbReference type="HOGENOM" id="CLU_2696560_0_0_5"/>
<proteinExistence type="predicted"/>
<protein>
    <submittedName>
        <fullName evidence="1">Uncharacterized protein</fullName>
    </submittedName>
</protein>
<dbReference type="AlphaFoldDB" id="F4QT29"/>
<sequence length="73" mass="7574">MVCEIGADPDGGGALVRAMVRHTYDAPGRETLTESGTGTSTTTCLGAAMTVASFTRMTYDGMDRVTKTEVGVP</sequence>
<evidence type="ECO:0000313" key="1">
    <source>
        <dbReference type="EMBL" id="EGF89899.1"/>
    </source>
</evidence>
<dbReference type="Proteomes" id="UP000006512">
    <property type="component" value="Unassembled WGS sequence"/>
</dbReference>
<dbReference type="EMBL" id="GL883080">
    <property type="protein sequence ID" value="EGF89899.1"/>
    <property type="molecule type" value="Genomic_DNA"/>
</dbReference>
<name>F4QT29_9CAUL</name>